<accession>A0A5C6W6I9</accession>
<dbReference type="InterPro" id="IPR024654">
    <property type="entry name" value="Calcineurin-like_PHP_lpxH"/>
</dbReference>
<dbReference type="InterPro" id="IPR000979">
    <property type="entry name" value="Phosphodiesterase_MJ0936/Vps29"/>
</dbReference>
<dbReference type="Gene3D" id="3.60.21.10">
    <property type="match status" value="1"/>
</dbReference>
<dbReference type="Pfam" id="PF12850">
    <property type="entry name" value="Metallophos_2"/>
    <property type="match status" value="1"/>
</dbReference>
<keyword evidence="5" id="KW-1185">Reference proteome</keyword>
<evidence type="ECO:0000256" key="1">
    <source>
        <dbReference type="ARBA" id="ARBA00008950"/>
    </source>
</evidence>
<organism evidence="4 5">
    <name type="scientific">Metabacillus litoralis</name>
    <dbReference type="NCBI Taxonomy" id="152268"/>
    <lineage>
        <taxon>Bacteria</taxon>
        <taxon>Bacillati</taxon>
        <taxon>Bacillota</taxon>
        <taxon>Bacilli</taxon>
        <taxon>Bacillales</taxon>
        <taxon>Bacillaceae</taxon>
        <taxon>Metabacillus</taxon>
    </lineage>
</organism>
<dbReference type="InterPro" id="IPR029052">
    <property type="entry name" value="Metallo-depent_PP-like"/>
</dbReference>
<dbReference type="PANTHER" id="PTHR11124">
    <property type="entry name" value="VACUOLAR SORTING PROTEIN VPS29"/>
    <property type="match status" value="1"/>
</dbReference>
<dbReference type="RefSeq" id="WP_146947001.1">
    <property type="nucleotide sequence ID" value="NZ_VOQF01000003.1"/>
</dbReference>
<sequence>MKIIVLGDTHIPKRAKKIPNIVKEECENADLIIHVGDWQTIEVYKDLKGIGEVEGVYGNVDSSDLVEMLPSKKIISISEKRIGIIHGHGKSKTTEKRVLSAFDGNQVDCILFGHSHIPIHKYINNTLLFNPGSATDKRKQEYCSYGILTITDEIKAEHVFFQKESFV</sequence>
<name>A0A5C6W6I9_9BACI</name>
<dbReference type="SUPFAM" id="SSF56300">
    <property type="entry name" value="Metallo-dependent phosphatases"/>
    <property type="match status" value="1"/>
</dbReference>
<evidence type="ECO:0000313" key="4">
    <source>
        <dbReference type="EMBL" id="TXC92165.1"/>
    </source>
</evidence>
<dbReference type="EMBL" id="VOQF01000003">
    <property type="protein sequence ID" value="TXC92165.1"/>
    <property type="molecule type" value="Genomic_DNA"/>
</dbReference>
<comment type="cofactor">
    <cofactor evidence="2">
        <name>a divalent metal cation</name>
        <dbReference type="ChEBI" id="CHEBI:60240"/>
    </cofactor>
</comment>
<evidence type="ECO:0000259" key="3">
    <source>
        <dbReference type="Pfam" id="PF12850"/>
    </source>
</evidence>
<dbReference type="AlphaFoldDB" id="A0A5C6W6I9"/>
<comment type="caution">
    <text evidence="4">The sequence shown here is derived from an EMBL/GenBank/DDBJ whole genome shotgun (WGS) entry which is preliminary data.</text>
</comment>
<dbReference type="GO" id="GO:0016787">
    <property type="term" value="F:hydrolase activity"/>
    <property type="evidence" value="ECO:0007669"/>
    <property type="project" value="UniProtKB-UniRule"/>
</dbReference>
<proteinExistence type="inferred from homology"/>
<dbReference type="Proteomes" id="UP000321363">
    <property type="component" value="Unassembled WGS sequence"/>
</dbReference>
<dbReference type="EC" id="3.1.4.-" evidence="2"/>
<evidence type="ECO:0000313" key="5">
    <source>
        <dbReference type="Proteomes" id="UP000321363"/>
    </source>
</evidence>
<gene>
    <name evidence="4" type="ORF">FS935_07225</name>
</gene>
<evidence type="ECO:0000256" key="2">
    <source>
        <dbReference type="RuleBase" id="RU362039"/>
    </source>
</evidence>
<feature type="domain" description="Calcineurin-like phosphoesterase" evidence="3">
    <location>
        <begin position="1"/>
        <end position="152"/>
    </location>
</feature>
<dbReference type="GO" id="GO:0046872">
    <property type="term" value="F:metal ion binding"/>
    <property type="evidence" value="ECO:0007669"/>
    <property type="project" value="UniProtKB-KW"/>
</dbReference>
<reference evidence="4 5" key="1">
    <citation type="journal article" date="2005" name="Int. J. Syst. Evol. Microbiol.">
        <title>Bacillus litoralis sp. nov., isolated from a tidal flat of the Yellow Sea in Korea.</title>
        <authorList>
            <person name="Yoon J.H."/>
            <person name="Oh T.K."/>
        </authorList>
    </citation>
    <scope>NUCLEOTIDE SEQUENCE [LARGE SCALE GENOMIC DNA]</scope>
    <source>
        <strain evidence="4 5">SW-211</strain>
    </source>
</reference>
<protein>
    <recommendedName>
        <fullName evidence="2">Phosphoesterase</fullName>
        <ecNumber evidence="2">3.1.4.-</ecNumber>
    </recommendedName>
</protein>
<comment type="similarity">
    <text evidence="1 2">Belongs to the metallophosphoesterase superfamily. YfcE family.</text>
</comment>
<dbReference type="NCBIfam" id="TIGR00040">
    <property type="entry name" value="yfcE"/>
    <property type="match status" value="1"/>
</dbReference>
<keyword evidence="2" id="KW-0479">Metal-binding</keyword>
<dbReference type="OrthoDB" id="9800565at2"/>